<sequence length="135" mass="14496">MKHLDKTVCLLIALLAMSIPVIAQTAATVPEAETPVYEDIFASLAAIVAGVPVIVEAIRGFWKDMPGWAGMALNWVLGIGICMFGWWQELGFLAGLDWTVALMYGIGAGIAASGFAETGLIQWLISLFARKKKKA</sequence>
<feature type="signal peptide" evidence="2">
    <location>
        <begin position="1"/>
        <end position="23"/>
    </location>
</feature>
<accession>A0A414BW28</accession>
<dbReference type="Proteomes" id="UP000434916">
    <property type="component" value="Unassembled WGS sequence"/>
</dbReference>
<keyword evidence="1" id="KW-0812">Transmembrane</keyword>
<keyword evidence="1" id="KW-1133">Transmembrane helix</keyword>
<gene>
    <name evidence="5" type="ORF">DW828_13025</name>
    <name evidence="3" type="ORF">GMD82_08185</name>
    <name evidence="4" type="ORF">GMD92_14720</name>
</gene>
<proteinExistence type="predicted"/>
<evidence type="ECO:0008006" key="9">
    <source>
        <dbReference type="Google" id="ProtNLM"/>
    </source>
</evidence>
<keyword evidence="2" id="KW-0732">Signal</keyword>
<feature type="transmembrane region" description="Helical" evidence="1">
    <location>
        <begin position="99"/>
        <end position="125"/>
    </location>
</feature>
<feature type="chain" id="PRO_5044602458" description="Holin" evidence="2">
    <location>
        <begin position="24"/>
        <end position="135"/>
    </location>
</feature>
<name>A0A414BW28_9BACT</name>
<keyword evidence="1" id="KW-0472">Membrane</keyword>
<keyword evidence="7" id="KW-1185">Reference proteome</keyword>
<dbReference type="RefSeq" id="WP_122204637.1">
    <property type="nucleotide sequence ID" value="NZ_JADNKC010000020.1"/>
</dbReference>
<organism evidence="5 6">
    <name type="scientific">Parabacteroides merdae</name>
    <dbReference type="NCBI Taxonomy" id="46503"/>
    <lineage>
        <taxon>Bacteria</taxon>
        <taxon>Pseudomonadati</taxon>
        <taxon>Bacteroidota</taxon>
        <taxon>Bacteroidia</taxon>
        <taxon>Bacteroidales</taxon>
        <taxon>Tannerellaceae</taxon>
        <taxon>Parabacteroides</taxon>
    </lineage>
</organism>
<evidence type="ECO:0000313" key="5">
    <source>
        <dbReference type="EMBL" id="RHC83266.1"/>
    </source>
</evidence>
<protein>
    <recommendedName>
        <fullName evidence="9">Holin</fullName>
    </recommendedName>
</protein>
<dbReference type="EMBL" id="QSII01000018">
    <property type="protein sequence ID" value="RHC83266.1"/>
    <property type="molecule type" value="Genomic_DNA"/>
</dbReference>
<dbReference type="Proteomes" id="UP000286260">
    <property type="component" value="Unassembled WGS sequence"/>
</dbReference>
<reference evidence="5 6" key="1">
    <citation type="submission" date="2018-08" db="EMBL/GenBank/DDBJ databases">
        <title>A genome reference for cultivated species of the human gut microbiota.</title>
        <authorList>
            <person name="Zou Y."/>
            <person name="Xue W."/>
            <person name="Luo G."/>
        </authorList>
    </citation>
    <scope>NUCLEOTIDE SEQUENCE [LARGE SCALE GENOMIC DNA]</scope>
    <source>
        <strain evidence="5 6">AM34-17</strain>
    </source>
</reference>
<dbReference type="AlphaFoldDB" id="A0A414BW28"/>
<comment type="caution">
    <text evidence="5">The sequence shown here is derived from an EMBL/GenBank/DDBJ whole genome shotgun (WGS) entry which is preliminary data.</text>
</comment>
<reference evidence="7 8" key="2">
    <citation type="journal article" date="2019" name="Nat. Med.">
        <title>A library of human gut bacterial isolates paired with longitudinal multiomics data enables mechanistic microbiome research.</title>
        <authorList>
            <person name="Poyet M."/>
            <person name="Groussin M."/>
            <person name="Gibbons S.M."/>
            <person name="Avila-Pacheco J."/>
            <person name="Jiang X."/>
            <person name="Kearney S.M."/>
            <person name="Perrotta A.R."/>
            <person name="Berdy B."/>
            <person name="Zhao S."/>
            <person name="Lieberman T.D."/>
            <person name="Swanson P.K."/>
            <person name="Smith M."/>
            <person name="Roesemann S."/>
            <person name="Alexander J.E."/>
            <person name="Rich S.A."/>
            <person name="Livny J."/>
            <person name="Vlamakis H."/>
            <person name="Clish C."/>
            <person name="Bullock K."/>
            <person name="Deik A."/>
            <person name="Scott J."/>
            <person name="Pierce K.A."/>
            <person name="Xavier R.J."/>
            <person name="Alm E.J."/>
        </authorList>
    </citation>
    <scope>NUCLEOTIDE SEQUENCE [LARGE SCALE GENOMIC DNA]</scope>
    <source>
        <strain evidence="4 8">BIOML-A16</strain>
        <strain evidence="3 7">BIOML-A29</strain>
    </source>
</reference>
<evidence type="ECO:0000313" key="4">
    <source>
        <dbReference type="EMBL" id="MTU70281.1"/>
    </source>
</evidence>
<dbReference type="EMBL" id="WNDA01000024">
    <property type="protein sequence ID" value="MTU70281.1"/>
    <property type="molecule type" value="Genomic_DNA"/>
</dbReference>
<evidence type="ECO:0000313" key="7">
    <source>
        <dbReference type="Proteomes" id="UP000434916"/>
    </source>
</evidence>
<dbReference type="Proteomes" id="UP000448908">
    <property type="component" value="Unassembled WGS sequence"/>
</dbReference>
<evidence type="ECO:0000313" key="6">
    <source>
        <dbReference type="Proteomes" id="UP000286260"/>
    </source>
</evidence>
<feature type="transmembrane region" description="Helical" evidence="1">
    <location>
        <begin position="41"/>
        <end position="61"/>
    </location>
</feature>
<evidence type="ECO:0000313" key="3">
    <source>
        <dbReference type="EMBL" id="MTU39462.1"/>
    </source>
</evidence>
<feature type="transmembrane region" description="Helical" evidence="1">
    <location>
        <begin position="68"/>
        <end position="87"/>
    </location>
</feature>
<evidence type="ECO:0000256" key="2">
    <source>
        <dbReference type="SAM" id="SignalP"/>
    </source>
</evidence>
<evidence type="ECO:0000313" key="8">
    <source>
        <dbReference type="Proteomes" id="UP000448908"/>
    </source>
</evidence>
<dbReference type="EMBL" id="WNCN01000008">
    <property type="protein sequence ID" value="MTU39462.1"/>
    <property type="molecule type" value="Genomic_DNA"/>
</dbReference>
<evidence type="ECO:0000256" key="1">
    <source>
        <dbReference type="SAM" id="Phobius"/>
    </source>
</evidence>